<dbReference type="InterPro" id="IPR050834">
    <property type="entry name" value="Glycosyltransf_2"/>
</dbReference>
<dbReference type="Pfam" id="PF00535">
    <property type="entry name" value="Glycos_transf_2"/>
    <property type="match status" value="1"/>
</dbReference>
<comment type="caution">
    <text evidence="2">The sequence shown here is derived from an EMBL/GenBank/DDBJ whole genome shotgun (WGS) entry which is preliminary data.</text>
</comment>
<evidence type="ECO:0000313" key="3">
    <source>
        <dbReference type="Proteomes" id="UP000824166"/>
    </source>
</evidence>
<sequence>MNQISLCVSTYNRVDDLKRLLSSALGQEPAIPIIVYDDASSDGTSEVVREQFPAVELITGQENVGLIAARNICIRAASTPFVLILDDDAYFTSASTARQTVADFSSPAIAAVAVPFTENGALMQGDQSGDTVQLARSFIGAAHALRRDAVLACGGLRESYRFYCEESDLSIRLLASGLVVRHGTSDPVEHCPNPDRHPLRRRQLRWRSELRFKWCHTPTLFVVPVLVGHAGLLLVRSGQFGGLRESFRLCYSSCRDVFMSRFERKGVDIRTYLLWRRLAKLPRLTLDATDHVLAFRRAPQQRQVQGRGISLKR</sequence>
<dbReference type="GO" id="GO:0016757">
    <property type="term" value="F:glycosyltransferase activity"/>
    <property type="evidence" value="ECO:0007669"/>
    <property type="project" value="UniProtKB-KW"/>
</dbReference>
<evidence type="ECO:0000313" key="2">
    <source>
        <dbReference type="EMBL" id="MBU8867607.1"/>
    </source>
</evidence>
<dbReference type="InterPro" id="IPR001173">
    <property type="entry name" value="Glyco_trans_2-like"/>
</dbReference>
<protein>
    <submittedName>
        <fullName evidence="2">Glycosyltransferase</fullName>
        <ecNumber evidence="2">2.4.-.-</ecNumber>
    </submittedName>
</protein>
<keyword evidence="2" id="KW-0328">Glycosyltransferase</keyword>
<feature type="domain" description="Glycosyltransferase 2-like" evidence="1">
    <location>
        <begin position="5"/>
        <end position="111"/>
    </location>
</feature>
<name>A0ABS6IB03_9MICC</name>
<keyword evidence="2" id="KW-0808">Transferase</keyword>
<evidence type="ECO:0000259" key="1">
    <source>
        <dbReference type="Pfam" id="PF00535"/>
    </source>
</evidence>
<reference evidence="2 3" key="1">
    <citation type="submission" date="2021-06" db="EMBL/GenBank/DDBJ databases">
        <authorList>
            <person name="Jeong J.W."/>
        </authorList>
    </citation>
    <scope>NUCLEOTIDE SEQUENCE [LARGE SCALE GENOMIC DNA]</scope>
    <source>
        <strain evidence="2 3">MMS21-TAE1-1</strain>
    </source>
</reference>
<dbReference type="PANTHER" id="PTHR43685:SF3">
    <property type="entry name" value="SLR2126 PROTEIN"/>
    <property type="match status" value="1"/>
</dbReference>
<dbReference type="Proteomes" id="UP000824166">
    <property type="component" value="Unassembled WGS sequence"/>
</dbReference>
<keyword evidence="3" id="KW-1185">Reference proteome</keyword>
<dbReference type="EMBL" id="JAHOPC010000009">
    <property type="protein sequence ID" value="MBU8867607.1"/>
    <property type="molecule type" value="Genomic_DNA"/>
</dbReference>
<dbReference type="EC" id="2.4.-.-" evidence="2"/>
<proteinExistence type="predicted"/>
<organism evidence="2 3">
    <name type="scientific">Paenarthrobacter aromaticivorans</name>
    <dbReference type="NCBI Taxonomy" id="2849150"/>
    <lineage>
        <taxon>Bacteria</taxon>
        <taxon>Bacillati</taxon>
        <taxon>Actinomycetota</taxon>
        <taxon>Actinomycetes</taxon>
        <taxon>Micrococcales</taxon>
        <taxon>Micrococcaceae</taxon>
        <taxon>Paenarthrobacter</taxon>
    </lineage>
</organism>
<accession>A0ABS6IB03</accession>
<gene>
    <name evidence="2" type="ORF">KSW38_15060</name>
</gene>
<dbReference type="RefSeq" id="WP_216925733.1">
    <property type="nucleotide sequence ID" value="NZ_JAHOPC010000009.1"/>
</dbReference>
<dbReference type="PANTHER" id="PTHR43685">
    <property type="entry name" value="GLYCOSYLTRANSFERASE"/>
    <property type="match status" value="1"/>
</dbReference>